<dbReference type="PANTHER" id="PTHR35021:SF8">
    <property type="entry name" value="FIBER PROTEIN FB17"/>
    <property type="match status" value="1"/>
</dbReference>
<dbReference type="PANTHER" id="PTHR35021">
    <property type="match status" value="1"/>
</dbReference>
<comment type="caution">
    <text evidence="1">The sequence shown here is derived from an EMBL/GenBank/DDBJ whole genome shotgun (WGS) entry which is preliminary data.</text>
</comment>
<dbReference type="Proteomes" id="UP000593561">
    <property type="component" value="Unassembled WGS sequence"/>
</dbReference>
<gene>
    <name evidence="1" type="ORF">Godav_024533</name>
</gene>
<protein>
    <submittedName>
        <fullName evidence="1">Uncharacterized protein</fullName>
    </submittedName>
</protein>
<evidence type="ECO:0000313" key="1">
    <source>
        <dbReference type="EMBL" id="MBA0633998.1"/>
    </source>
</evidence>
<proteinExistence type="predicted"/>
<name>A0A7J8T6J2_GOSDV</name>
<keyword evidence="2" id="KW-1185">Reference proteome</keyword>
<dbReference type="EMBL" id="JABFAC010236599">
    <property type="protein sequence ID" value="MBA0633998.1"/>
    <property type="molecule type" value="Genomic_DNA"/>
</dbReference>
<evidence type="ECO:0000313" key="2">
    <source>
        <dbReference type="Proteomes" id="UP000593561"/>
    </source>
</evidence>
<dbReference type="AlphaFoldDB" id="A0A7J8T6J2"/>
<sequence>MEDMSLEDLGWGTLKKWAAVPVLNYANEHGFQVGFANNLLQRNVVAYFQKKELS</sequence>
<reference evidence="1 2" key="1">
    <citation type="journal article" date="2019" name="Genome Biol. Evol.">
        <title>Insights into the evolution of the New World diploid cottons (Gossypium, subgenus Houzingenia) based on genome sequencing.</title>
        <authorList>
            <person name="Grover C.E."/>
            <person name="Arick M.A. 2nd"/>
            <person name="Thrash A."/>
            <person name="Conover J.L."/>
            <person name="Sanders W.S."/>
            <person name="Peterson D.G."/>
            <person name="Frelichowski J.E."/>
            <person name="Scheffler J.A."/>
            <person name="Scheffler B.E."/>
            <person name="Wendel J.F."/>
        </authorList>
    </citation>
    <scope>NUCLEOTIDE SEQUENCE [LARGE SCALE GENOMIC DNA]</scope>
    <source>
        <strain evidence="1">27</strain>
        <tissue evidence="1">Leaf</tissue>
    </source>
</reference>
<organism evidence="1 2">
    <name type="scientific">Gossypium davidsonii</name>
    <name type="common">Davidson's cotton</name>
    <name type="synonym">Gossypium klotzschianum subsp. davidsonii</name>
    <dbReference type="NCBI Taxonomy" id="34287"/>
    <lineage>
        <taxon>Eukaryota</taxon>
        <taxon>Viridiplantae</taxon>
        <taxon>Streptophyta</taxon>
        <taxon>Embryophyta</taxon>
        <taxon>Tracheophyta</taxon>
        <taxon>Spermatophyta</taxon>
        <taxon>Magnoliopsida</taxon>
        <taxon>eudicotyledons</taxon>
        <taxon>Gunneridae</taxon>
        <taxon>Pentapetalae</taxon>
        <taxon>rosids</taxon>
        <taxon>malvids</taxon>
        <taxon>Malvales</taxon>
        <taxon>Malvaceae</taxon>
        <taxon>Malvoideae</taxon>
        <taxon>Gossypium</taxon>
    </lineage>
</organism>
<accession>A0A7J8T6J2</accession>